<dbReference type="PANTHER" id="PTHR13886:SF3">
    <property type="entry name" value="C-JUN-AMINO-TERMINAL KINASE-INTERACTING PROTEIN 3"/>
    <property type="match status" value="1"/>
</dbReference>
<sequence>MMEIQMDEGGGVVVYQDDYCSGSVMSERVSGLAGSIYREFERLIHCYDEEVVKELMPLVVNVLENLDSVLSENQEHEVELELLREDNEQLLTQYEREKALRKQAEEKFIEFEDSLEQEKKELQTQVEHYDFQTRQLELKAKNYADQKGKHINSKVQSEVFHLVSIRGKDQGEGRTRLPRVLSRSVQSSTELSFPAGGAGVGDEEGVQCPAPAAHGDDPDLCGAHREVQDAAGRGEQPDREHPAGEEEGAPHLPERLPPDRRCGTCTDGGQAHACGGPLAPE</sequence>
<accession>A0A8C0D5F5</accession>
<dbReference type="GO" id="GO:0008432">
    <property type="term" value="F:JUN kinase binding"/>
    <property type="evidence" value="ECO:0007669"/>
    <property type="project" value="TreeGrafter"/>
</dbReference>
<name>A0A8C0D5F5_BALMU</name>
<dbReference type="Pfam" id="PF09744">
    <property type="entry name" value="RH1"/>
    <property type="match status" value="1"/>
</dbReference>
<evidence type="ECO:0000313" key="4">
    <source>
        <dbReference type="Ensembl" id="ENSBMSP00010014374.1"/>
    </source>
</evidence>
<dbReference type="Ensembl" id="ENSBMST00010015928.1">
    <property type="protein sequence ID" value="ENSBMSP00010014374.1"/>
    <property type="gene ID" value="ENSBMSG00010010504.1"/>
</dbReference>
<feature type="compositionally biased region" description="Basic and acidic residues" evidence="2">
    <location>
        <begin position="235"/>
        <end position="262"/>
    </location>
</feature>
<dbReference type="GO" id="GO:0005078">
    <property type="term" value="F:MAP-kinase scaffold activity"/>
    <property type="evidence" value="ECO:0007669"/>
    <property type="project" value="InterPro"/>
</dbReference>
<dbReference type="FunFam" id="1.20.58.1770:FF:000001">
    <property type="entry name" value="C-Jun-amino-terminal kinase-interacting protein 3 isoform X1"/>
    <property type="match status" value="1"/>
</dbReference>
<evidence type="ECO:0000256" key="2">
    <source>
        <dbReference type="SAM" id="MobiDB-lite"/>
    </source>
</evidence>
<feature type="coiled-coil region" evidence="1">
    <location>
        <begin position="66"/>
        <end position="132"/>
    </location>
</feature>
<dbReference type="GO" id="GO:0030159">
    <property type="term" value="F:signaling receptor complex adaptor activity"/>
    <property type="evidence" value="ECO:0007669"/>
    <property type="project" value="TreeGrafter"/>
</dbReference>
<dbReference type="InterPro" id="IPR034743">
    <property type="entry name" value="RH1"/>
</dbReference>
<dbReference type="AlphaFoldDB" id="A0A8C0D5F5"/>
<dbReference type="GO" id="GO:0016192">
    <property type="term" value="P:vesicle-mediated transport"/>
    <property type="evidence" value="ECO:0007669"/>
    <property type="project" value="TreeGrafter"/>
</dbReference>
<organism evidence="4">
    <name type="scientific">Balaenoptera musculus</name>
    <name type="common">Blue whale</name>
    <dbReference type="NCBI Taxonomy" id="9771"/>
    <lineage>
        <taxon>Eukaryota</taxon>
        <taxon>Metazoa</taxon>
        <taxon>Chordata</taxon>
        <taxon>Craniata</taxon>
        <taxon>Vertebrata</taxon>
        <taxon>Euteleostomi</taxon>
        <taxon>Mammalia</taxon>
        <taxon>Eutheria</taxon>
        <taxon>Laurasiatheria</taxon>
        <taxon>Artiodactyla</taxon>
        <taxon>Whippomorpha</taxon>
        <taxon>Cetacea</taxon>
        <taxon>Mysticeti</taxon>
        <taxon>Balaenopteridae</taxon>
        <taxon>Balaenoptera</taxon>
    </lineage>
</organism>
<dbReference type="PROSITE" id="PS51776">
    <property type="entry name" value="RH1"/>
    <property type="match status" value="1"/>
</dbReference>
<evidence type="ECO:0000256" key="1">
    <source>
        <dbReference type="SAM" id="Coils"/>
    </source>
</evidence>
<dbReference type="PANTHER" id="PTHR13886">
    <property type="entry name" value="JNK/SAPK-ASSOCIATED PROTEIN"/>
    <property type="match status" value="1"/>
</dbReference>
<evidence type="ECO:0000259" key="3">
    <source>
        <dbReference type="PROSITE" id="PS51776"/>
    </source>
</evidence>
<reference evidence="4" key="1">
    <citation type="submission" date="2023-09" db="UniProtKB">
        <authorList>
            <consortium name="Ensembl"/>
        </authorList>
    </citation>
    <scope>IDENTIFICATION</scope>
</reference>
<dbReference type="GO" id="GO:0019894">
    <property type="term" value="F:kinesin binding"/>
    <property type="evidence" value="ECO:0007669"/>
    <property type="project" value="TreeGrafter"/>
</dbReference>
<dbReference type="InterPro" id="IPR039911">
    <property type="entry name" value="JIP3/JIP4"/>
</dbReference>
<proteinExistence type="predicted"/>
<protein>
    <recommendedName>
        <fullName evidence="3">RH1 domain-containing protein</fullName>
    </recommendedName>
</protein>
<dbReference type="Gene3D" id="1.20.58.1770">
    <property type="match status" value="1"/>
</dbReference>
<feature type="region of interest" description="Disordered" evidence="2">
    <location>
        <begin position="171"/>
        <end position="281"/>
    </location>
</feature>
<keyword evidence="1" id="KW-0175">Coiled coil</keyword>
<dbReference type="GeneTree" id="ENSGT00940000153496"/>
<dbReference type="GO" id="GO:0005737">
    <property type="term" value="C:cytoplasm"/>
    <property type="evidence" value="ECO:0007669"/>
    <property type="project" value="TreeGrafter"/>
</dbReference>
<feature type="domain" description="RH1" evidence="3">
    <location>
        <begin position="12"/>
        <end position="100"/>
    </location>
</feature>
<feature type="compositionally biased region" description="Basic and acidic residues" evidence="2">
    <location>
        <begin position="214"/>
        <end position="228"/>
    </location>
</feature>